<evidence type="ECO:0000313" key="1">
    <source>
        <dbReference type="EMBL" id="OHA18588.1"/>
    </source>
</evidence>
<accession>A0A1G2M3Z2</accession>
<organism evidence="1 2">
    <name type="scientific">Candidatus Taylorbacteria bacterium RIFCSPHIGHO2_01_FULL_46_22b</name>
    <dbReference type="NCBI Taxonomy" id="1802301"/>
    <lineage>
        <taxon>Bacteria</taxon>
        <taxon>Candidatus Tayloriibacteriota</taxon>
    </lineage>
</organism>
<dbReference type="AlphaFoldDB" id="A0A1G2M3Z2"/>
<gene>
    <name evidence="1" type="ORF">A2664_03035</name>
</gene>
<reference evidence="1 2" key="1">
    <citation type="journal article" date="2016" name="Nat. Commun.">
        <title>Thousands of microbial genomes shed light on interconnected biogeochemical processes in an aquifer system.</title>
        <authorList>
            <person name="Anantharaman K."/>
            <person name="Brown C.T."/>
            <person name="Hug L.A."/>
            <person name="Sharon I."/>
            <person name="Castelle C.J."/>
            <person name="Probst A.J."/>
            <person name="Thomas B.C."/>
            <person name="Singh A."/>
            <person name="Wilkins M.J."/>
            <person name="Karaoz U."/>
            <person name="Brodie E.L."/>
            <person name="Williams K.H."/>
            <person name="Hubbard S.S."/>
            <person name="Banfield J.F."/>
        </authorList>
    </citation>
    <scope>NUCLEOTIDE SEQUENCE [LARGE SCALE GENOMIC DNA]</scope>
</reference>
<comment type="caution">
    <text evidence="1">The sequence shown here is derived from an EMBL/GenBank/DDBJ whole genome shotgun (WGS) entry which is preliminary data.</text>
</comment>
<name>A0A1G2M3Z2_9BACT</name>
<dbReference type="Proteomes" id="UP000178873">
    <property type="component" value="Unassembled WGS sequence"/>
</dbReference>
<proteinExistence type="predicted"/>
<dbReference type="EMBL" id="MHRF01000004">
    <property type="protein sequence ID" value="OHA18588.1"/>
    <property type="molecule type" value="Genomic_DNA"/>
</dbReference>
<sequence length="91" mass="10642">MLAYNLPQNTYGTANKNAYRLMVNEGILRRIEELQEVYMKKVDFELAFVIGQRKNLAAKVAALKEFYRKSPRVNGGIKKSQEVTFRWLEDK</sequence>
<dbReference type="STRING" id="1802301.A2664_03035"/>
<evidence type="ECO:0000313" key="2">
    <source>
        <dbReference type="Proteomes" id="UP000178873"/>
    </source>
</evidence>
<protein>
    <submittedName>
        <fullName evidence="1">Uncharacterized protein</fullName>
    </submittedName>
</protein>